<gene>
    <name evidence="2" type="ORF">DFP72DRAFT_991307</name>
</gene>
<protein>
    <submittedName>
        <fullName evidence="2">Uncharacterized protein</fullName>
    </submittedName>
</protein>
<feature type="region of interest" description="Disordered" evidence="1">
    <location>
        <begin position="92"/>
        <end position="121"/>
    </location>
</feature>
<dbReference type="AlphaFoldDB" id="A0A8H6M464"/>
<evidence type="ECO:0000313" key="2">
    <source>
        <dbReference type="EMBL" id="KAF6751581.1"/>
    </source>
</evidence>
<dbReference type="InterPro" id="IPR041078">
    <property type="entry name" value="Plavaka"/>
</dbReference>
<sequence length="876" mass="99244">MKPTGSRTTMSLNSDVVDVTVTISTPPPLEDDEDIAIEELEPGLMNIEAGPPDSQTPGDAGNSQDSAEEEQADQHQRELDLELEDAWEPTREPTNIEGDLLHQQPAPTPAPPIEDDDDDDVLLPLPPPALNSPVVIKYSKERPNKRPGCAISTKTVGDKVYGQAVNNEENLWAPFARWAKLRGPGSTALTELLAIEGVVDALNLSFKNTETLNKRIDDHLPQRPQFKRHKVVVAGESFELYARDIIECIRVLWQDPEFTPYLCFEPERHYADKDKKERLYHDMNTGRWWRATQEQVEQETGKKDVTIIPIIISSDKTQLTTFRNKQAYPVYLTIGNIPKHIPQILLAYLPTSKLDHIPNKAAQRRALANLFHACLSFILEPLKVAGVDGIMLHDGNGEVRRGHPILACYVGDYPEQTLVGAVKQGNCAVCPATRDTLDEHDPDWDFRDVDAVRDALNSQRCLEAGIKPVQDPFWKELPFVHIYCSITPDVLHQLYQGVVKHVILWLHIICGSDEIDARCRRLPPNHNIQLFLKGISHLSRVTGTKHDQICRFLLGLIVDIQLPHGYSNVRLLRAVRSLLDFIHLARMPVHDNRSLDAMDLALETFEKTRDIFIDLEDEYPQMTAWLDRQERILLHEKYIQRRLELRELPPLPTIPPSIPEHLLKMALHPTKARVSFAQAVEAYGASDFENALKRFIVSYPNNLTLLFSHISTFHRIKFISSDPHSLTPNAEVVVDSIHCDPAMLDRHGHEIPGRFDTALVHYKKRGHDSDLRDYRVARVRCIFSLPKMAGHLFRARAPPSHLVYVDWCTPFSSTSLAAYHGMHRISPYKINGKLQSSVIPVTLIQQSVHLIPQFGPVAPAEWKSSNVLDMATHFFL</sequence>
<dbReference type="Proteomes" id="UP000521943">
    <property type="component" value="Unassembled WGS sequence"/>
</dbReference>
<proteinExistence type="predicted"/>
<feature type="compositionally biased region" description="Polar residues" evidence="1">
    <location>
        <begin position="53"/>
        <end position="65"/>
    </location>
</feature>
<feature type="compositionally biased region" description="Acidic residues" evidence="1">
    <location>
        <begin position="29"/>
        <end position="41"/>
    </location>
</feature>
<name>A0A8H6M464_9AGAR</name>
<comment type="caution">
    <text evidence="2">The sequence shown here is derived from an EMBL/GenBank/DDBJ whole genome shotgun (WGS) entry which is preliminary data.</text>
</comment>
<reference evidence="2 3" key="1">
    <citation type="submission" date="2020-07" db="EMBL/GenBank/DDBJ databases">
        <title>Comparative genomics of pyrophilous fungi reveals a link between fire events and developmental genes.</title>
        <authorList>
            <consortium name="DOE Joint Genome Institute"/>
            <person name="Steindorff A.S."/>
            <person name="Carver A."/>
            <person name="Calhoun S."/>
            <person name="Stillman K."/>
            <person name="Liu H."/>
            <person name="Lipzen A."/>
            <person name="Pangilinan J."/>
            <person name="Labutti K."/>
            <person name="Bruns T.D."/>
            <person name="Grigoriev I.V."/>
        </authorList>
    </citation>
    <scope>NUCLEOTIDE SEQUENCE [LARGE SCALE GENOMIC DNA]</scope>
    <source>
        <strain evidence="2 3">CBS 144469</strain>
    </source>
</reference>
<keyword evidence="3" id="KW-1185">Reference proteome</keyword>
<feature type="region of interest" description="Disordered" evidence="1">
    <location>
        <begin position="22"/>
        <end position="80"/>
    </location>
</feature>
<organism evidence="2 3">
    <name type="scientific">Ephemerocybe angulata</name>
    <dbReference type="NCBI Taxonomy" id="980116"/>
    <lineage>
        <taxon>Eukaryota</taxon>
        <taxon>Fungi</taxon>
        <taxon>Dikarya</taxon>
        <taxon>Basidiomycota</taxon>
        <taxon>Agaricomycotina</taxon>
        <taxon>Agaricomycetes</taxon>
        <taxon>Agaricomycetidae</taxon>
        <taxon>Agaricales</taxon>
        <taxon>Agaricineae</taxon>
        <taxon>Psathyrellaceae</taxon>
        <taxon>Ephemerocybe</taxon>
    </lineage>
</organism>
<accession>A0A8H6M464</accession>
<evidence type="ECO:0000256" key="1">
    <source>
        <dbReference type="SAM" id="MobiDB-lite"/>
    </source>
</evidence>
<dbReference type="EMBL" id="JACGCI010000049">
    <property type="protein sequence ID" value="KAF6751581.1"/>
    <property type="molecule type" value="Genomic_DNA"/>
</dbReference>
<evidence type="ECO:0000313" key="3">
    <source>
        <dbReference type="Proteomes" id="UP000521943"/>
    </source>
</evidence>
<dbReference type="Pfam" id="PF18759">
    <property type="entry name" value="Plavaka"/>
    <property type="match status" value="1"/>
</dbReference>
<dbReference type="OrthoDB" id="2418900at2759"/>